<dbReference type="EnsemblMetazoa" id="Aqu2.1.06868_001">
    <property type="protein sequence ID" value="Aqu2.1.06868_001"/>
    <property type="gene ID" value="Aqu2.1.06868"/>
</dbReference>
<evidence type="ECO:0000313" key="2">
    <source>
        <dbReference type="EnsemblMetazoa" id="Aqu2.1.06868_001"/>
    </source>
</evidence>
<organism evidence="2">
    <name type="scientific">Amphimedon queenslandica</name>
    <name type="common">Sponge</name>
    <dbReference type="NCBI Taxonomy" id="400682"/>
    <lineage>
        <taxon>Eukaryota</taxon>
        <taxon>Metazoa</taxon>
        <taxon>Porifera</taxon>
        <taxon>Demospongiae</taxon>
        <taxon>Heteroscleromorpha</taxon>
        <taxon>Haplosclerida</taxon>
        <taxon>Niphatidae</taxon>
        <taxon>Amphimedon</taxon>
    </lineage>
</organism>
<keyword evidence="1" id="KW-0472">Membrane</keyword>
<evidence type="ECO:0000256" key="1">
    <source>
        <dbReference type="SAM" id="Phobius"/>
    </source>
</evidence>
<reference evidence="2" key="1">
    <citation type="submission" date="2017-05" db="UniProtKB">
        <authorList>
            <consortium name="EnsemblMetazoa"/>
        </authorList>
    </citation>
    <scope>IDENTIFICATION</scope>
</reference>
<feature type="transmembrane region" description="Helical" evidence="1">
    <location>
        <begin position="42"/>
        <end position="65"/>
    </location>
</feature>
<keyword evidence="1" id="KW-1133">Transmembrane helix</keyword>
<proteinExistence type="predicted"/>
<name>A0A1X7SXQ7_AMPQE</name>
<dbReference type="OrthoDB" id="5971203at2759"/>
<accession>A0A1X7SXQ7</accession>
<keyword evidence="1" id="KW-0812">Transmembrane</keyword>
<dbReference type="AlphaFoldDB" id="A0A1X7SXQ7"/>
<dbReference type="InParanoid" id="A0A1X7SXQ7"/>
<protein>
    <submittedName>
        <fullName evidence="2">Uncharacterized protein</fullName>
    </submittedName>
</protein>
<sequence length="114" mass="12629">METDDNRKLYELQEYDNDAGFPETYQGEVKVHEKPTGERIQFVITIIQLVLLVLLLVAAIVILYLQLNTSTSSDSAPASVTSNDNILTDLANTSTNTENAVKEVSQIMLAEIAR</sequence>